<sequence length="157" mass="17181">MALNIGKYYEKFKKILIHSFFYLLCPRDNTYNKSTAEVLTFPNPNPNISVTRAYTGDVTPFKTNYGNGGYTKLNYMGNGREVWWSVKPNTSQSYTYSGLITVTFSDNSTRIYPVSKSGSGGQSVSGSFELPKKAKTAGISGVAYGPGGIQISIPTID</sequence>
<evidence type="ECO:0000313" key="1">
    <source>
        <dbReference type="EMBL" id="AAK52101.1"/>
    </source>
</evidence>
<geneLocation type="plasmid" evidence="1">
    <name>pER13</name>
</geneLocation>
<reference evidence="1" key="1">
    <citation type="submission" date="2001-04" db="EMBL/GenBank/DDBJ databases">
        <title>Molecular organization of Streptococcus thermophilus plasmid pER13.</title>
        <authorList>
            <person name="Somkuti G.A."/>
            <person name="Steinberg D.H."/>
        </authorList>
    </citation>
    <scope>NUCLEOTIDE SEQUENCE</scope>
    <source>
        <plasmid evidence="1">pER13</plasmid>
    </source>
</reference>
<keyword evidence="1" id="KW-0614">Plasmid</keyword>
<dbReference type="EMBL" id="AY033392">
    <property type="protein sequence ID" value="AAK52101.1"/>
    <property type="molecule type" value="Genomic_DNA"/>
</dbReference>
<name>Q93SL6_STRTR</name>
<organism evidence="1">
    <name type="scientific">Streptococcus thermophilus</name>
    <dbReference type="NCBI Taxonomy" id="1308"/>
    <lineage>
        <taxon>Bacteria</taxon>
        <taxon>Bacillati</taxon>
        <taxon>Bacillota</taxon>
        <taxon>Bacilli</taxon>
        <taxon>Lactobacillales</taxon>
        <taxon>Streptococcaceae</taxon>
        <taxon>Streptococcus</taxon>
    </lineage>
</organism>
<protein>
    <submittedName>
        <fullName evidence="1">Uncharacterized protein</fullName>
    </submittedName>
</protein>
<dbReference type="AlphaFoldDB" id="Q93SL6"/>
<accession>Q93SL6</accession>
<dbReference type="RefSeq" id="WP_010925602.1">
    <property type="nucleotide sequence ID" value="NC_002776.1"/>
</dbReference>
<proteinExistence type="predicted"/>